<sequence length="131" mass="15066">MYDSGSEPASGLGIIFTILIVLLTIVFLALWIWGIYKATKTNDREIRTGRIFLHLIIWGGLAAAIIYAIKVTSNQNEDIKNRLYSYNPKIENQSSFREDSNKMQIAKIDKLLESKSITKEEHKKLKEKYTK</sequence>
<accession>A0A4R0XQN2</accession>
<reference evidence="2 3" key="1">
    <citation type="submission" date="2018-02" db="EMBL/GenBank/DDBJ databases">
        <title>Mycoplasma marinum and Mycoplasma todarodis sp. nov., moderately halophilic and psychrotolerant mycoplasmas isolated from cephalopods.</title>
        <authorList>
            <person name="Viver T."/>
        </authorList>
    </citation>
    <scope>NUCLEOTIDE SEQUENCE [LARGE SCALE GENOMIC DNA]</scope>
    <source>
        <strain evidence="2 3">PE</strain>
    </source>
</reference>
<comment type="caution">
    <text evidence="2">The sequence shown here is derived from an EMBL/GenBank/DDBJ whole genome shotgun (WGS) entry which is preliminary data.</text>
</comment>
<proteinExistence type="predicted"/>
<keyword evidence="1" id="KW-0812">Transmembrane</keyword>
<keyword evidence="1" id="KW-0472">Membrane</keyword>
<dbReference type="RefSeq" id="WP_131599124.1">
    <property type="nucleotide sequence ID" value="NZ_CBDBYK010000011.1"/>
</dbReference>
<keyword evidence="1" id="KW-1133">Transmembrane helix</keyword>
<dbReference type="AlphaFoldDB" id="A0A4R0XQN2"/>
<dbReference type="Proteomes" id="UP000294192">
    <property type="component" value="Unassembled WGS sequence"/>
</dbReference>
<protein>
    <recommendedName>
        <fullName evidence="4">SHOCT domain-containing protein</fullName>
    </recommendedName>
</protein>
<gene>
    <name evidence="2" type="ORF">C4B24_02785</name>
</gene>
<evidence type="ECO:0000256" key="1">
    <source>
        <dbReference type="SAM" id="Phobius"/>
    </source>
</evidence>
<keyword evidence="3" id="KW-1185">Reference proteome</keyword>
<evidence type="ECO:0008006" key="4">
    <source>
        <dbReference type="Google" id="ProtNLM"/>
    </source>
</evidence>
<dbReference type="EMBL" id="PSZO01000011">
    <property type="protein sequence ID" value="TCG11185.1"/>
    <property type="molecule type" value="Genomic_DNA"/>
</dbReference>
<evidence type="ECO:0000313" key="3">
    <source>
        <dbReference type="Proteomes" id="UP000294192"/>
    </source>
</evidence>
<name>A0A4R0XQN2_9MOLU</name>
<evidence type="ECO:0000313" key="2">
    <source>
        <dbReference type="EMBL" id="TCG11185.1"/>
    </source>
</evidence>
<feature type="transmembrane region" description="Helical" evidence="1">
    <location>
        <begin position="12"/>
        <end position="36"/>
    </location>
</feature>
<organism evidence="2 3">
    <name type="scientific">Mycoplasma marinum</name>
    <dbReference type="NCBI Taxonomy" id="1937190"/>
    <lineage>
        <taxon>Bacteria</taxon>
        <taxon>Bacillati</taxon>
        <taxon>Mycoplasmatota</taxon>
        <taxon>Mollicutes</taxon>
        <taxon>Mycoplasmataceae</taxon>
        <taxon>Mycoplasma</taxon>
    </lineage>
</organism>
<feature type="transmembrane region" description="Helical" evidence="1">
    <location>
        <begin position="48"/>
        <end position="69"/>
    </location>
</feature>